<protein>
    <recommendedName>
        <fullName evidence="6">UDP N-acetylglucosamine O-acyltransferase C-terminal domain-containing protein</fullName>
    </recommendedName>
</protein>
<evidence type="ECO:0000256" key="2">
    <source>
        <dbReference type="ARBA" id="ARBA00022556"/>
    </source>
</evidence>
<proteinExistence type="predicted"/>
<gene>
    <name evidence="7" type="ORF">LCGC14_2545220</name>
</gene>
<dbReference type="NCBIfam" id="NF003657">
    <property type="entry name" value="PRK05289.1"/>
    <property type="match status" value="1"/>
</dbReference>
<evidence type="ECO:0000256" key="1">
    <source>
        <dbReference type="ARBA" id="ARBA00022516"/>
    </source>
</evidence>
<feature type="domain" description="UDP N-acetylglucosamine O-acyltransferase C-terminal" evidence="6">
    <location>
        <begin position="165"/>
        <end position="243"/>
    </location>
</feature>
<evidence type="ECO:0000259" key="6">
    <source>
        <dbReference type="Pfam" id="PF13720"/>
    </source>
</evidence>
<dbReference type="AlphaFoldDB" id="A0A0F9APH1"/>
<name>A0A0F9APH1_9ZZZZ</name>
<keyword evidence="2" id="KW-0441">Lipid A biosynthesis</keyword>
<dbReference type="GO" id="GO:0016020">
    <property type="term" value="C:membrane"/>
    <property type="evidence" value="ECO:0007669"/>
    <property type="project" value="GOC"/>
</dbReference>
<accession>A0A0F9APH1</accession>
<dbReference type="GO" id="GO:0009245">
    <property type="term" value="P:lipid A biosynthetic process"/>
    <property type="evidence" value="ECO:0007669"/>
    <property type="project" value="UniProtKB-KW"/>
</dbReference>
<feature type="non-terminal residue" evidence="7">
    <location>
        <position position="1"/>
    </location>
</feature>
<dbReference type="InterPro" id="IPR010137">
    <property type="entry name" value="Lipid_A_LpxA"/>
</dbReference>
<sequence>DAQLDEGVIVGPNCVVGKRVSIAKGNILDANVVIGQDVEIGENNHFFANSVIGGRPQMRELSPDAEVGGLVIGDNNNIREQVTIHPSIYPGERTRVGNDNLLMIGVHIGHDCILEDRIVMSNYVQVSGHCKIETGVWLSGMVLLHQFITIGKWCYAAGLAGINHDIPPFLIVSGHYPPMVRGVNKRGLIRAGLTEEAQGRVFEAYKKLYRQGGTLLENAKALAQEDGLDENVQVMLEAITRSSEQRFGRYLEKFRH</sequence>
<dbReference type="SUPFAM" id="SSF51161">
    <property type="entry name" value="Trimeric LpxA-like enzymes"/>
    <property type="match status" value="1"/>
</dbReference>
<dbReference type="PANTHER" id="PTHR43480">
    <property type="entry name" value="ACYL-[ACYL-CARRIER-PROTEIN]--UDP-N-ACETYLGLUCOSAMINE O-ACYLTRANSFERASE"/>
    <property type="match status" value="1"/>
</dbReference>
<dbReference type="InterPro" id="IPR029098">
    <property type="entry name" value="Acetyltransf_C"/>
</dbReference>
<dbReference type="Gene3D" id="2.160.10.10">
    <property type="entry name" value="Hexapeptide repeat proteins"/>
    <property type="match status" value="1"/>
</dbReference>
<dbReference type="Gene3D" id="1.20.1180.10">
    <property type="entry name" value="Udp N-acetylglucosamine O-acyltransferase, C-terminal domain"/>
    <property type="match status" value="1"/>
</dbReference>
<dbReference type="InterPro" id="IPR011004">
    <property type="entry name" value="Trimer_LpxA-like_sf"/>
</dbReference>
<keyword evidence="5" id="KW-0012">Acyltransferase</keyword>
<evidence type="ECO:0000256" key="3">
    <source>
        <dbReference type="ARBA" id="ARBA00022679"/>
    </source>
</evidence>
<comment type="caution">
    <text evidence="7">The sequence shown here is derived from an EMBL/GenBank/DDBJ whole genome shotgun (WGS) entry which is preliminary data.</text>
</comment>
<dbReference type="GO" id="GO:0008780">
    <property type="term" value="F:acyl-[acyl-carrier-protein]-UDP-N-acetylglucosamine O-acyltransferase activity"/>
    <property type="evidence" value="ECO:0007669"/>
    <property type="project" value="InterPro"/>
</dbReference>
<evidence type="ECO:0000256" key="4">
    <source>
        <dbReference type="ARBA" id="ARBA00023098"/>
    </source>
</evidence>
<dbReference type="EMBL" id="LAZR01041629">
    <property type="protein sequence ID" value="KKL11499.1"/>
    <property type="molecule type" value="Genomic_DNA"/>
</dbReference>
<keyword evidence="1" id="KW-0444">Lipid biosynthesis</keyword>
<dbReference type="Pfam" id="PF13720">
    <property type="entry name" value="Acetyltransf_11"/>
    <property type="match status" value="1"/>
</dbReference>
<dbReference type="PIRSF" id="PIRSF000456">
    <property type="entry name" value="UDP-GlcNAc_acltr"/>
    <property type="match status" value="1"/>
</dbReference>
<organism evidence="7">
    <name type="scientific">marine sediment metagenome</name>
    <dbReference type="NCBI Taxonomy" id="412755"/>
    <lineage>
        <taxon>unclassified sequences</taxon>
        <taxon>metagenomes</taxon>
        <taxon>ecological metagenomes</taxon>
    </lineage>
</organism>
<keyword evidence="4" id="KW-0443">Lipid metabolism</keyword>
<keyword evidence="3" id="KW-0808">Transferase</keyword>
<evidence type="ECO:0000256" key="5">
    <source>
        <dbReference type="ARBA" id="ARBA00023315"/>
    </source>
</evidence>
<reference evidence="7" key="1">
    <citation type="journal article" date="2015" name="Nature">
        <title>Complex archaea that bridge the gap between prokaryotes and eukaryotes.</title>
        <authorList>
            <person name="Spang A."/>
            <person name="Saw J.H."/>
            <person name="Jorgensen S.L."/>
            <person name="Zaremba-Niedzwiedzka K."/>
            <person name="Martijn J."/>
            <person name="Lind A.E."/>
            <person name="van Eijk R."/>
            <person name="Schleper C."/>
            <person name="Guy L."/>
            <person name="Ettema T.J."/>
        </authorList>
    </citation>
    <scope>NUCLEOTIDE SEQUENCE</scope>
</reference>
<evidence type="ECO:0000313" key="7">
    <source>
        <dbReference type="EMBL" id="KKL11499.1"/>
    </source>
</evidence>
<dbReference type="InterPro" id="IPR037157">
    <property type="entry name" value="Acetyltransf_C_sf"/>
</dbReference>
<dbReference type="PANTHER" id="PTHR43480:SF1">
    <property type="entry name" value="ACYL-[ACYL-CARRIER-PROTEIN]--UDP-N-ACETYLGLUCOSAMINE O-ACYLTRANSFERASE, MITOCHONDRIAL-RELATED"/>
    <property type="match status" value="1"/>
</dbReference>